<dbReference type="Proteomes" id="UP000823775">
    <property type="component" value="Unassembled WGS sequence"/>
</dbReference>
<comment type="caution">
    <text evidence="2">The sequence shown here is derived from an EMBL/GenBank/DDBJ whole genome shotgun (WGS) entry which is preliminary data.</text>
</comment>
<evidence type="ECO:0000256" key="1">
    <source>
        <dbReference type="SAM" id="MobiDB-lite"/>
    </source>
</evidence>
<proteinExistence type="predicted"/>
<evidence type="ECO:0000313" key="2">
    <source>
        <dbReference type="EMBL" id="MCD7458227.1"/>
    </source>
</evidence>
<evidence type="ECO:0000313" key="3">
    <source>
        <dbReference type="Proteomes" id="UP000823775"/>
    </source>
</evidence>
<feature type="compositionally biased region" description="Acidic residues" evidence="1">
    <location>
        <begin position="125"/>
        <end position="134"/>
    </location>
</feature>
<feature type="non-terminal residue" evidence="2">
    <location>
        <position position="1"/>
    </location>
</feature>
<reference evidence="2 3" key="1">
    <citation type="journal article" date="2021" name="BMC Genomics">
        <title>Datura genome reveals duplications of psychoactive alkaloid biosynthetic genes and high mutation rate following tissue culture.</title>
        <authorList>
            <person name="Rajewski A."/>
            <person name="Carter-House D."/>
            <person name="Stajich J."/>
            <person name="Litt A."/>
        </authorList>
    </citation>
    <scope>NUCLEOTIDE SEQUENCE [LARGE SCALE GENOMIC DNA]</scope>
    <source>
        <strain evidence="2">AR-01</strain>
    </source>
</reference>
<accession>A0ABS8SH93</accession>
<keyword evidence="3" id="KW-1185">Reference proteome</keyword>
<protein>
    <submittedName>
        <fullName evidence="2">Uncharacterized protein</fullName>
    </submittedName>
</protein>
<gene>
    <name evidence="2" type="ORF">HAX54_037590</name>
</gene>
<organism evidence="2 3">
    <name type="scientific">Datura stramonium</name>
    <name type="common">Jimsonweed</name>
    <name type="synonym">Common thornapple</name>
    <dbReference type="NCBI Taxonomy" id="4076"/>
    <lineage>
        <taxon>Eukaryota</taxon>
        <taxon>Viridiplantae</taxon>
        <taxon>Streptophyta</taxon>
        <taxon>Embryophyta</taxon>
        <taxon>Tracheophyta</taxon>
        <taxon>Spermatophyta</taxon>
        <taxon>Magnoliopsida</taxon>
        <taxon>eudicotyledons</taxon>
        <taxon>Gunneridae</taxon>
        <taxon>Pentapetalae</taxon>
        <taxon>asterids</taxon>
        <taxon>lamiids</taxon>
        <taxon>Solanales</taxon>
        <taxon>Solanaceae</taxon>
        <taxon>Solanoideae</taxon>
        <taxon>Datureae</taxon>
        <taxon>Datura</taxon>
    </lineage>
</organism>
<feature type="region of interest" description="Disordered" evidence="1">
    <location>
        <begin position="124"/>
        <end position="163"/>
    </location>
</feature>
<dbReference type="EMBL" id="JACEIK010000505">
    <property type="protein sequence ID" value="MCD7458227.1"/>
    <property type="molecule type" value="Genomic_DNA"/>
</dbReference>
<name>A0ABS8SH93_DATST</name>
<sequence length="163" mass="18355">DKVGLVTHIPLKSSSIDELTGRLMPTFLLPEATLSSDSTNNIVSPLTKKWKLQKKDDVRLHGGTSAWTPTDLSFHVYRGHRLRDLALKARRKLKKKATYRAKKLLRLRLLYISDKAKVEEKLRAEEEECFPGDEETGHIPGLTAGRKGIGASRKGSKTQMSYE</sequence>